<dbReference type="EMBL" id="LSYS01001700">
    <property type="protein sequence ID" value="OPJ87272.1"/>
    <property type="molecule type" value="Genomic_DNA"/>
</dbReference>
<name>A0A1V4KS71_PATFA</name>
<proteinExistence type="predicted"/>
<evidence type="ECO:0000256" key="1">
    <source>
        <dbReference type="SAM" id="MobiDB-lite"/>
    </source>
</evidence>
<dbReference type="Proteomes" id="UP000190648">
    <property type="component" value="Unassembled WGS sequence"/>
</dbReference>
<organism evidence="2 3">
    <name type="scientific">Patagioenas fasciata monilis</name>
    <dbReference type="NCBI Taxonomy" id="372326"/>
    <lineage>
        <taxon>Eukaryota</taxon>
        <taxon>Metazoa</taxon>
        <taxon>Chordata</taxon>
        <taxon>Craniata</taxon>
        <taxon>Vertebrata</taxon>
        <taxon>Euteleostomi</taxon>
        <taxon>Archelosauria</taxon>
        <taxon>Archosauria</taxon>
        <taxon>Dinosauria</taxon>
        <taxon>Saurischia</taxon>
        <taxon>Theropoda</taxon>
        <taxon>Coelurosauria</taxon>
        <taxon>Aves</taxon>
        <taxon>Neognathae</taxon>
        <taxon>Neoaves</taxon>
        <taxon>Columbimorphae</taxon>
        <taxon>Columbiformes</taxon>
        <taxon>Columbidae</taxon>
        <taxon>Patagioenas</taxon>
    </lineage>
</organism>
<gene>
    <name evidence="2" type="ORF">AV530_000775</name>
</gene>
<feature type="region of interest" description="Disordered" evidence="1">
    <location>
        <begin position="1"/>
        <end position="93"/>
    </location>
</feature>
<dbReference type="PROSITE" id="PS51257">
    <property type="entry name" value="PROKAR_LIPOPROTEIN"/>
    <property type="match status" value="1"/>
</dbReference>
<protein>
    <submittedName>
        <fullName evidence="2">Uncharacterized protein</fullName>
    </submittedName>
</protein>
<comment type="caution">
    <text evidence="2">The sequence shown here is derived from an EMBL/GenBank/DDBJ whole genome shotgun (WGS) entry which is preliminary data.</text>
</comment>
<reference evidence="2 3" key="1">
    <citation type="submission" date="2016-02" db="EMBL/GenBank/DDBJ databases">
        <title>Band-tailed pigeon sequencing and assembly.</title>
        <authorList>
            <person name="Soares A.E."/>
            <person name="Novak B.J."/>
            <person name="Rice E.S."/>
            <person name="O'Connell B."/>
            <person name="Chang D."/>
            <person name="Weber S."/>
            <person name="Shapiro B."/>
        </authorList>
    </citation>
    <scope>NUCLEOTIDE SEQUENCE [LARGE SCALE GENOMIC DNA]</scope>
    <source>
        <strain evidence="2">BTP2013</strain>
        <tissue evidence="2">Blood</tissue>
    </source>
</reference>
<evidence type="ECO:0000313" key="3">
    <source>
        <dbReference type="Proteomes" id="UP000190648"/>
    </source>
</evidence>
<accession>A0A1V4KS71</accession>
<dbReference type="AlphaFoldDB" id="A0A1V4KS71"/>
<keyword evidence="3" id="KW-1185">Reference proteome</keyword>
<evidence type="ECO:0000313" key="2">
    <source>
        <dbReference type="EMBL" id="OPJ87272.1"/>
    </source>
</evidence>
<sequence>MSGPRRLTRQDQGQQILGQGSTSACNWESQEPTPPGCSEGQRRSHRQMPPALWCFPQSYSAPEVQQEMGPETASTRGAPPPACGSFQKPLKCK</sequence>
<feature type="compositionally biased region" description="Polar residues" evidence="1">
    <location>
        <begin position="10"/>
        <end position="31"/>
    </location>
</feature>